<evidence type="ECO:0000313" key="1">
    <source>
        <dbReference type="EMBL" id="KAG4305750.1"/>
    </source>
</evidence>
<evidence type="ECO:0000313" key="2">
    <source>
        <dbReference type="Proteomes" id="UP000768646"/>
    </source>
</evidence>
<name>A0ACB7CE13_9ASCO</name>
<organism evidence="1 2">
    <name type="scientific">Pneumocystis oryctolagi</name>
    <dbReference type="NCBI Taxonomy" id="42067"/>
    <lineage>
        <taxon>Eukaryota</taxon>
        <taxon>Fungi</taxon>
        <taxon>Dikarya</taxon>
        <taxon>Ascomycota</taxon>
        <taxon>Taphrinomycotina</taxon>
        <taxon>Pneumocystomycetes</taxon>
        <taxon>Pneumocystaceae</taxon>
        <taxon>Pneumocystis</taxon>
    </lineage>
</organism>
<sequence>MTSKDQVSFSVTFLAGAVAGISEILVMYPLDVVTENTLYIGSFKVKTRFQLSVGSSEYTGMMNCLVSIVKKEGVSRLYRGILPPVLMEAPKRATKFSANDQWGKFYRNVFNQEKMDQRLSLITGATAGATELQDKTSASKYKGTFDCVRKIIRNEGVFAFYNGLEATMLRHITWNSGYFGVIFSVQDTIKKLDWKTNEKFNNFIAGTLGGITGTLLNTPFDVAKSRIQNTPKIPNQIPKYNWAIPSLWTIFKEEGFFALYKGFLPKVIRLGPGGGILLVVFDQCIFQVCTDPNPSFNRTKGIDPYIQEKSDVSSSFTLPDCIQTETACNQLKTERICLDYLLSQPVEPELHLTSHLNYLLKVFTKPLPKLYVALDASQPWIIYWTLCSYALLGQSTDAYEERTISSIASMQLTSGGFGGGHGQIAHLASTYAAVMALCIIGSDAAYNCINREALYRWILQLKQPDGGFIMHEGGEEDARAVYCALSVASLLNIMTQELIEGTVTWLSKCQTYEGGLSGYPNSEAHGGYTFCILASLCLIGPPRKMIEQYLNVPKLLRWLAFRQSTIEGGFSGRTNKLVDGCYTWWIGGCLAILSVVVEDISELLVEKNSLRKFILKCCQYQNGGLRDKPDKYPDQYHTCYCIAGLSVIQNMFTYLNEHDSIPLGKSVFYWRHQKTIEQSVFAMDHIKAVHPILCIPMDKIDSIYTWHNKQKPFPILLDIHVFRDNVFLDEMLTCAYCLNICFYPKASLQLEAFLEQLFGVSLSEDLVYKIQQTAKQPKASIFERLPSEDIEYYQDIHKRAAEFSWGEKRDFFQKETEITHLNKGKQQLENNTQENRDLRVEYILVEWLDMEKEEKNIVEVKQQEQNHQEFLLKDKKTSLSKSQLTHKVPHAQYILLHEGTGNAQKHGIANFGFGIIQIYRYDEEKISTVDERWNNEK</sequence>
<gene>
    <name evidence="1" type="ORF">PORY_000660</name>
</gene>
<reference evidence="1 2" key="1">
    <citation type="journal article" date="2021" name="Commun. Biol.">
        <title>Genomic insights into the host specific adaptation of the Pneumocystis genus.</title>
        <authorList>
            <person name="Cisse O.H."/>
            <person name="Ma L."/>
            <person name="Dekker J.P."/>
            <person name="Khil P.P."/>
            <person name="Youn J.-H."/>
            <person name="Brenchley J.M."/>
            <person name="Blair R."/>
            <person name="Pahar B."/>
            <person name="Chabe M."/>
            <person name="Van Rompay K.K.A."/>
            <person name="Keesler R."/>
            <person name="Sukura A."/>
            <person name="Hirsch V."/>
            <person name="Kutty G."/>
            <person name="Liu Y."/>
            <person name="Peng L."/>
            <person name="Chen J."/>
            <person name="Song J."/>
            <person name="Weissenbacher-Lang C."/>
            <person name="Xu J."/>
            <person name="Upham N.S."/>
            <person name="Stajich J.E."/>
            <person name="Cuomo C.A."/>
            <person name="Cushion M.T."/>
            <person name="Kovacs J.A."/>
        </authorList>
    </citation>
    <scope>NUCLEOTIDE SEQUENCE [LARGE SCALE GENOMIC DNA]</scope>
    <source>
        <strain evidence="1 2">RABM</strain>
    </source>
</reference>
<dbReference type="EMBL" id="JABTEG010000002">
    <property type="protein sequence ID" value="KAG4305750.1"/>
    <property type="molecule type" value="Genomic_DNA"/>
</dbReference>
<dbReference type="Proteomes" id="UP000768646">
    <property type="component" value="Unassembled WGS sequence"/>
</dbReference>
<proteinExistence type="predicted"/>
<protein>
    <submittedName>
        <fullName evidence="1">Uncharacterized protein</fullName>
    </submittedName>
</protein>
<keyword evidence="2" id="KW-1185">Reference proteome</keyword>
<comment type="caution">
    <text evidence="1">The sequence shown here is derived from an EMBL/GenBank/DDBJ whole genome shotgun (WGS) entry which is preliminary data.</text>
</comment>
<accession>A0ACB7CE13</accession>